<organism evidence="1 2">
    <name type="scientific">Amycolatopsis sulphurea</name>
    <dbReference type="NCBI Taxonomy" id="76022"/>
    <lineage>
        <taxon>Bacteria</taxon>
        <taxon>Bacillati</taxon>
        <taxon>Actinomycetota</taxon>
        <taxon>Actinomycetes</taxon>
        <taxon>Pseudonocardiales</taxon>
        <taxon>Pseudonocardiaceae</taxon>
        <taxon>Amycolatopsis</taxon>
    </lineage>
</organism>
<protein>
    <submittedName>
        <fullName evidence="1">Uncharacterized protein</fullName>
    </submittedName>
</protein>
<proteinExistence type="predicted"/>
<evidence type="ECO:0000313" key="2">
    <source>
        <dbReference type="Proteomes" id="UP000243542"/>
    </source>
</evidence>
<comment type="caution">
    <text evidence="1">The sequence shown here is derived from an EMBL/GenBank/DDBJ whole genome shotgun (WGS) entry which is preliminary data.</text>
</comment>
<accession>A0A2A9G444</accession>
<sequence>MAGPQRFAEGDSVIVTDVDGVNHDAVARSDIEGRYVDGVFTRDFPVV</sequence>
<reference evidence="1 2" key="1">
    <citation type="submission" date="2017-10" db="EMBL/GenBank/DDBJ databases">
        <title>Sequencing the genomes of 1000 actinobacteria strains.</title>
        <authorList>
            <person name="Klenk H.-P."/>
        </authorList>
    </citation>
    <scope>NUCLEOTIDE SEQUENCE [LARGE SCALE GENOMIC DNA]</scope>
    <source>
        <strain evidence="1 2">DSM 46092</strain>
    </source>
</reference>
<evidence type="ECO:0000313" key="1">
    <source>
        <dbReference type="EMBL" id="PFG57515.1"/>
    </source>
</evidence>
<dbReference type="Proteomes" id="UP000243542">
    <property type="component" value="Unassembled WGS sequence"/>
</dbReference>
<dbReference type="RefSeq" id="WP_170069601.1">
    <property type="nucleotide sequence ID" value="NZ_JBIAKZ010000006.1"/>
</dbReference>
<name>A0A2A9G444_9PSEU</name>
<keyword evidence="2" id="KW-1185">Reference proteome</keyword>
<dbReference type="AlphaFoldDB" id="A0A2A9G444"/>
<gene>
    <name evidence="1" type="ORF">ATK36_1104</name>
</gene>
<dbReference type="EMBL" id="PDJK01000001">
    <property type="protein sequence ID" value="PFG57515.1"/>
    <property type="molecule type" value="Genomic_DNA"/>
</dbReference>